<evidence type="ECO:0000313" key="3">
    <source>
        <dbReference type="Proteomes" id="UP001165565"/>
    </source>
</evidence>
<dbReference type="AlphaFoldDB" id="A0AA41ZCN5"/>
<accession>A0AA41ZCN5</accession>
<organism evidence="2 3">
    <name type="scientific">Sphingomonas lycopersici</name>
    <dbReference type="NCBI Taxonomy" id="2951807"/>
    <lineage>
        <taxon>Bacteria</taxon>
        <taxon>Pseudomonadati</taxon>
        <taxon>Pseudomonadota</taxon>
        <taxon>Alphaproteobacteria</taxon>
        <taxon>Sphingomonadales</taxon>
        <taxon>Sphingomonadaceae</taxon>
        <taxon>Sphingomonas</taxon>
    </lineage>
</organism>
<evidence type="ECO:0000313" key="2">
    <source>
        <dbReference type="EMBL" id="MCW6536716.1"/>
    </source>
</evidence>
<sequence>MTRIKSTQISRRSLARVGLAISALSVLVGCKASATDALGYHIEMMYLAGGKVGSAWVEYRCMDLGPQPFGVANRALDEKTVRTGGSGPLGLTLSWDWLYRGAPCPPTYAKRSANQLEADPPVIVLEDHGRRATWFVRSVSVKVPKSLSSNYTITKFSVQRLADQKEGRPDGPADYRALPVFAPFVELVFLPESNTGMPATRSHPLWKWLSGQSSRVIAICDIAHFRDIMIGLQRKGIGIDCGQHFQSSEKAAAVQLVPRFLDYSGSRVWQISGDGGGAAEATAAISINHPDCSTRGADTMIWTKCIGKLKIDDKNVIDISENGPPILAWRQSDGLLFLVSGKSKRIFEEAMGERK</sequence>
<comment type="caution">
    <text evidence="2">The sequence shown here is derived from an EMBL/GenBank/DDBJ whole genome shotgun (WGS) entry which is preliminary data.</text>
</comment>
<keyword evidence="3" id="KW-1185">Reference proteome</keyword>
<dbReference type="PROSITE" id="PS51257">
    <property type="entry name" value="PROKAR_LIPOPROTEIN"/>
    <property type="match status" value="1"/>
</dbReference>
<dbReference type="Proteomes" id="UP001165565">
    <property type="component" value="Unassembled WGS sequence"/>
</dbReference>
<feature type="chain" id="PRO_5041351263" evidence="1">
    <location>
        <begin position="35"/>
        <end position="355"/>
    </location>
</feature>
<dbReference type="EMBL" id="JANFAV010000015">
    <property type="protein sequence ID" value="MCW6536716.1"/>
    <property type="molecule type" value="Genomic_DNA"/>
</dbReference>
<dbReference type="RefSeq" id="WP_265270399.1">
    <property type="nucleotide sequence ID" value="NZ_JANFAV010000015.1"/>
</dbReference>
<gene>
    <name evidence="2" type="ORF">NEE01_18205</name>
</gene>
<evidence type="ECO:0000256" key="1">
    <source>
        <dbReference type="SAM" id="SignalP"/>
    </source>
</evidence>
<reference evidence="2" key="1">
    <citation type="submission" date="2022-06" db="EMBL/GenBank/DDBJ databases">
        <title>Sphingomonas sp. nov. isolated from rhizosphere soil of tomato.</title>
        <authorList>
            <person name="Dong H."/>
            <person name="Gao R."/>
        </authorList>
    </citation>
    <scope>NUCLEOTIDE SEQUENCE</scope>
    <source>
        <strain evidence="2">MMSM24</strain>
    </source>
</reference>
<name>A0AA41ZCN5_9SPHN</name>
<proteinExistence type="predicted"/>
<protein>
    <submittedName>
        <fullName evidence="2">Uncharacterized protein</fullName>
    </submittedName>
</protein>
<feature type="signal peptide" evidence="1">
    <location>
        <begin position="1"/>
        <end position="34"/>
    </location>
</feature>
<keyword evidence="1" id="KW-0732">Signal</keyword>